<dbReference type="RefSeq" id="WP_213100194.1">
    <property type="nucleotide sequence ID" value="NZ_JAGYPM010000001.1"/>
</dbReference>
<dbReference type="Proteomes" id="UP000681027">
    <property type="component" value="Unassembled WGS sequence"/>
</dbReference>
<gene>
    <name evidence="1" type="ORF">KHA94_00355</name>
</gene>
<reference evidence="1 2" key="1">
    <citation type="submission" date="2021-05" db="EMBL/GenBank/DDBJ databases">
        <title>Novel Bacillus species.</title>
        <authorList>
            <person name="Liu G."/>
        </authorList>
    </citation>
    <scope>NUCLEOTIDE SEQUENCE [LARGE SCALE GENOMIC DNA]</scope>
    <source>
        <strain evidence="1 2">FJAT-49705</strain>
    </source>
</reference>
<dbReference type="EMBL" id="JAGYPM010000001">
    <property type="protein sequence ID" value="MBS4188671.1"/>
    <property type="molecule type" value="Genomic_DNA"/>
</dbReference>
<evidence type="ECO:0000313" key="2">
    <source>
        <dbReference type="Proteomes" id="UP000681027"/>
    </source>
</evidence>
<sequence>MKRYVIRLNTKEFMKAAIDHEIANDTELAATIGVSVTQIWRAKLPVDDHRHNTPGPAFIAGVLAAFKGPFEKFFFLDEVIRERINK</sequence>
<accession>A0ABS5NLI0</accession>
<evidence type="ECO:0008006" key="3">
    <source>
        <dbReference type="Google" id="ProtNLM"/>
    </source>
</evidence>
<protein>
    <recommendedName>
        <fullName evidence="3">XRE family transcriptional regulator</fullName>
    </recommendedName>
</protein>
<organism evidence="1 2">
    <name type="scientific">Cytobacillus citreus</name>
    <dbReference type="NCBI Taxonomy" id="2833586"/>
    <lineage>
        <taxon>Bacteria</taxon>
        <taxon>Bacillati</taxon>
        <taxon>Bacillota</taxon>
        <taxon>Bacilli</taxon>
        <taxon>Bacillales</taxon>
        <taxon>Bacillaceae</taxon>
        <taxon>Cytobacillus</taxon>
    </lineage>
</organism>
<name>A0ABS5NLI0_9BACI</name>
<proteinExistence type="predicted"/>
<keyword evidence="2" id="KW-1185">Reference proteome</keyword>
<evidence type="ECO:0000313" key="1">
    <source>
        <dbReference type="EMBL" id="MBS4188671.1"/>
    </source>
</evidence>
<comment type="caution">
    <text evidence="1">The sequence shown here is derived from an EMBL/GenBank/DDBJ whole genome shotgun (WGS) entry which is preliminary data.</text>
</comment>